<dbReference type="Proteomes" id="UP000054558">
    <property type="component" value="Unassembled WGS sequence"/>
</dbReference>
<dbReference type="GO" id="GO:0008270">
    <property type="term" value="F:zinc ion binding"/>
    <property type="evidence" value="ECO:0007669"/>
    <property type="project" value="UniProtKB-KW"/>
</dbReference>
<organism evidence="6 7">
    <name type="scientific">Klebsormidium nitens</name>
    <name type="common">Green alga</name>
    <name type="synonym">Ulothrix nitens</name>
    <dbReference type="NCBI Taxonomy" id="105231"/>
    <lineage>
        <taxon>Eukaryota</taxon>
        <taxon>Viridiplantae</taxon>
        <taxon>Streptophyta</taxon>
        <taxon>Klebsormidiophyceae</taxon>
        <taxon>Klebsormidiales</taxon>
        <taxon>Klebsormidiaceae</taxon>
        <taxon>Klebsormidium</taxon>
    </lineage>
</organism>
<sequence>MDSAFVESFASRFLSDDPSKLLEALKLLDEARTRSRNLLGERVRFARAVQELAIYRQGSIIKNLTKQLLQEQEEFDAYTSACLKSVTDLFGCTSIEQLGLSSMIVLPPTQDLQSQAASILVLSRLATSKVVAQTCLTNKDVVKKLARNLSKKIARIETVTADSRDVVCTLQGIANFAHASKLFRQEMQAINMNLLPAVQKLLSKHYFFLSEEEVYASTESLARLIETLALSSDSRVWMIDTGDLQVMTELFRFERPANKAEKEDVISRCAFSLLRLLESKECLQKMRESDVFSLLKPYSSLLDNHTPRFWSHLENKLLDDAYDKNLKEVLPSFQGSHPVWKSLRRADFAVPTVCSWGDCTALESASTTAFSKCGRCGVARYCSKEHQKLHWPAHKKHCLSKAEASFGK</sequence>
<evidence type="ECO:0000256" key="2">
    <source>
        <dbReference type="ARBA" id="ARBA00022771"/>
    </source>
</evidence>
<evidence type="ECO:0000313" key="6">
    <source>
        <dbReference type="EMBL" id="GAQ92227.1"/>
    </source>
</evidence>
<dbReference type="AlphaFoldDB" id="A0A1Y1IU71"/>
<evidence type="ECO:0000259" key="5">
    <source>
        <dbReference type="PROSITE" id="PS50865"/>
    </source>
</evidence>
<accession>A0A1Y1IU71</accession>
<dbReference type="InterPro" id="IPR016024">
    <property type="entry name" value="ARM-type_fold"/>
</dbReference>
<dbReference type="OrthoDB" id="265717at2759"/>
<keyword evidence="7" id="KW-1185">Reference proteome</keyword>
<dbReference type="EMBL" id="DF237899">
    <property type="protein sequence ID" value="GAQ92227.1"/>
    <property type="molecule type" value="Genomic_DNA"/>
</dbReference>
<evidence type="ECO:0000313" key="7">
    <source>
        <dbReference type="Proteomes" id="UP000054558"/>
    </source>
</evidence>
<dbReference type="SUPFAM" id="SSF144232">
    <property type="entry name" value="HIT/MYND zinc finger-like"/>
    <property type="match status" value="1"/>
</dbReference>
<gene>
    <name evidence="6" type="ORF">KFL_009500050</name>
</gene>
<dbReference type="SUPFAM" id="SSF48371">
    <property type="entry name" value="ARM repeat"/>
    <property type="match status" value="1"/>
</dbReference>
<dbReference type="InterPro" id="IPR011989">
    <property type="entry name" value="ARM-like"/>
</dbReference>
<dbReference type="PROSITE" id="PS50865">
    <property type="entry name" value="ZF_MYND_2"/>
    <property type="match status" value="1"/>
</dbReference>
<feature type="domain" description="MYND-type" evidence="5">
    <location>
        <begin position="359"/>
        <end position="398"/>
    </location>
</feature>
<keyword evidence="2 4" id="KW-0863">Zinc-finger</keyword>
<reference evidence="6 7" key="1">
    <citation type="journal article" date="2014" name="Nat. Commun.">
        <title>Klebsormidium flaccidum genome reveals primary factors for plant terrestrial adaptation.</title>
        <authorList>
            <person name="Hori K."/>
            <person name="Maruyama F."/>
            <person name="Fujisawa T."/>
            <person name="Togashi T."/>
            <person name="Yamamoto N."/>
            <person name="Seo M."/>
            <person name="Sato S."/>
            <person name="Yamada T."/>
            <person name="Mori H."/>
            <person name="Tajima N."/>
            <person name="Moriyama T."/>
            <person name="Ikeuchi M."/>
            <person name="Watanabe M."/>
            <person name="Wada H."/>
            <person name="Kobayashi K."/>
            <person name="Saito M."/>
            <person name="Masuda T."/>
            <person name="Sasaki-Sekimoto Y."/>
            <person name="Mashiguchi K."/>
            <person name="Awai K."/>
            <person name="Shimojima M."/>
            <person name="Masuda S."/>
            <person name="Iwai M."/>
            <person name="Nobusawa T."/>
            <person name="Narise T."/>
            <person name="Kondo S."/>
            <person name="Saito H."/>
            <person name="Sato R."/>
            <person name="Murakawa M."/>
            <person name="Ihara Y."/>
            <person name="Oshima-Yamada Y."/>
            <person name="Ohtaka K."/>
            <person name="Satoh M."/>
            <person name="Sonobe K."/>
            <person name="Ishii M."/>
            <person name="Ohtani R."/>
            <person name="Kanamori-Sato M."/>
            <person name="Honoki R."/>
            <person name="Miyazaki D."/>
            <person name="Mochizuki H."/>
            <person name="Umetsu J."/>
            <person name="Higashi K."/>
            <person name="Shibata D."/>
            <person name="Kamiya Y."/>
            <person name="Sato N."/>
            <person name="Nakamura Y."/>
            <person name="Tabata S."/>
            <person name="Ida S."/>
            <person name="Kurokawa K."/>
            <person name="Ohta H."/>
        </authorList>
    </citation>
    <scope>NUCLEOTIDE SEQUENCE [LARGE SCALE GENOMIC DNA]</scope>
    <source>
        <strain evidence="6 7">NIES-2285</strain>
    </source>
</reference>
<dbReference type="Gene3D" id="1.25.10.10">
    <property type="entry name" value="Leucine-rich Repeat Variant"/>
    <property type="match status" value="1"/>
</dbReference>
<proteinExistence type="predicted"/>
<evidence type="ECO:0000256" key="3">
    <source>
        <dbReference type="ARBA" id="ARBA00022833"/>
    </source>
</evidence>
<protein>
    <recommendedName>
        <fullName evidence="5">MYND-type domain-containing protein</fullName>
    </recommendedName>
</protein>
<dbReference type="Gene3D" id="6.10.140.2220">
    <property type="match status" value="1"/>
</dbReference>
<evidence type="ECO:0000256" key="4">
    <source>
        <dbReference type="PROSITE-ProRule" id="PRU00134"/>
    </source>
</evidence>
<name>A0A1Y1IU71_KLENI</name>
<evidence type="ECO:0000256" key="1">
    <source>
        <dbReference type="ARBA" id="ARBA00022723"/>
    </source>
</evidence>
<dbReference type="Pfam" id="PF01753">
    <property type="entry name" value="zf-MYND"/>
    <property type="match status" value="1"/>
</dbReference>
<keyword evidence="3" id="KW-0862">Zinc</keyword>
<dbReference type="InterPro" id="IPR002893">
    <property type="entry name" value="Znf_MYND"/>
</dbReference>
<keyword evidence="1" id="KW-0479">Metal-binding</keyword>